<evidence type="ECO:0000313" key="6">
    <source>
        <dbReference type="EMBL" id="QDZ11724.1"/>
    </source>
</evidence>
<dbReference type="InterPro" id="IPR009057">
    <property type="entry name" value="Homeodomain-like_sf"/>
</dbReference>
<accession>A0A5B8LVU1</accession>
<sequence length="203" mass="22359">MSELADDIDDRRRSIGARRNPETEEAILEAAEALMAEVGISGFSIEAVAKRARAGKPTIYKWWPNKTALLLDVYHRRKPANVHMDTGSVEGDVFAFLTGVFAHWGDTGAGQVFRFVIAEAQRDAAAAASLLEYSAERRIQSGEIFQRGIERGELSADIDVGLCADMLAGFIWQRLLTGRIERDPGQLRRVARQMVRGLEASGA</sequence>
<dbReference type="GO" id="GO:0003700">
    <property type="term" value="F:DNA-binding transcription factor activity"/>
    <property type="evidence" value="ECO:0007669"/>
    <property type="project" value="TreeGrafter"/>
</dbReference>
<evidence type="ECO:0000259" key="5">
    <source>
        <dbReference type="PROSITE" id="PS50977"/>
    </source>
</evidence>
<evidence type="ECO:0000256" key="2">
    <source>
        <dbReference type="ARBA" id="ARBA00023125"/>
    </source>
</evidence>
<name>A0A5B8LVU1_9HYPH</name>
<dbReference type="OrthoDB" id="9796019at2"/>
<keyword evidence="1" id="KW-0805">Transcription regulation</keyword>
<feature type="DNA-binding region" description="H-T-H motif" evidence="4">
    <location>
        <begin position="44"/>
        <end position="63"/>
    </location>
</feature>
<dbReference type="SUPFAM" id="SSF46689">
    <property type="entry name" value="Homeodomain-like"/>
    <property type="match status" value="1"/>
</dbReference>
<dbReference type="Gene3D" id="1.10.357.10">
    <property type="entry name" value="Tetracycline Repressor, domain 2"/>
    <property type="match status" value="1"/>
</dbReference>
<dbReference type="RefSeq" id="WP_146290542.1">
    <property type="nucleotide sequence ID" value="NZ_CP042304.1"/>
</dbReference>
<evidence type="ECO:0000313" key="7">
    <source>
        <dbReference type="Proteomes" id="UP000315364"/>
    </source>
</evidence>
<dbReference type="KEGG" id="dea:FPZ08_13795"/>
<dbReference type="GO" id="GO:0000976">
    <property type="term" value="F:transcription cis-regulatory region binding"/>
    <property type="evidence" value="ECO:0007669"/>
    <property type="project" value="TreeGrafter"/>
</dbReference>
<evidence type="ECO:0000256" key="1">
    <source>
        <dbReference type="ARBA" id="ARBA00023015"/>
    </source>
</evidence>
<evidence type="ECO:0000256" key="4">
    <source>
        <dbReference type="PROSITE-ProRule" id="PRU00335"/>
    </source>
</evidence>
<dbReference type="InterPro" id="IPR011075">
    <property type="entry name" value="TetR_C"/>
</dbReference>
<dbReference type="Pfam" id="PF16859">
    <property type="entry name" value="TetR_C_11"/>
    <property type="match status" value="1"/>
</dbReference>
<dbReference type="AlphaFoldDB" id="A0A5B8LVU1"/>
<protein>
    <submittedName>
        <fullName evidence="6">TetR/AcrR family transcriptional regulator</fullName>
    </submittedName>
</protein>
<feature type="domain" description="HTH tetR-type" evidence="5">
    <location>
        <begin position="21"/>
        <end position="81"/>
    </location>
</feature>
<dbReference type="InterPro" id="IPR036271">
    <property type="entry name" value="Tet_transcr_reg_TetR-rel_C_sf"/>
</dbReference>
<dbReference type="Proteomes" id="UP000315364">
    <property type="component" value="Chromosome"/>
</dbReference>
<dbReference type="PANTHER" id="PTHR30055:SF148">
    <property type="entry name" value="TETR-FAMILY TRANSCRIPTIONAL REGULATOR"/>
    <property type="match status" value="1"/>
</dbReference>
<keyword evidence="3" id="KW-0804">Transcription</keyword>
<keyword evidence="2 4" id="KW-0238">DNA-binding</keyword>
<dbReference type="SUPFAM" id="SSF48498">
    <property type="entry name" value="Tetracyclin repressor-like, C-terminal domain"/>
    <property type="match status" value="1"/>
</dbReference>
<dbReference type="PROSITE" id="PS50977">
    <property type="entry name" value="HTH_TETR_2"/>
    <property type="match status" value="1"/>
</dbReference>
<dbReference type="EMBL" id="CP042304">
    <property type="protein sequence ID" value="QDZ11724.1"/>
    <property type="molecule type" value="Genomic_DNA"/>
</dbReference>
<dbReference type="Pfam" id="PF00440">
    <property type="entry name" value="TetR_N"/>
    <property type="match status" value="1"/>
</dbReference>
<dbReference type="InterPro" id="IPR050109">
    <property type="entry name" value="HTH-type_TetR-like_transc_reg"/>
</dbReference>
<dbReference type="Gene3D" id="1.10.10.60">
    <property type="entry name" value="Homeodomain-like"/>
    <property type="match status" value="1"/>
</dbReference>
<organism evidence="6 7">
    <name type="scientific">Devosia ginsengisoli</name>
    <dbReference type="NCBI Taxonomy" id="400770"/>
    <lineage>
        <taxon>Bacteria</taxon>
        <taxon>Pseudomonadati</taxon>
        <taxon>Pseudomonadota</taxon>
        <taxon>Alphaproteobacteria</taxon>
        <taxon>Hyphomicrobiales</taxon>
        <taxon>Devosiaceae</taxon>
        <taxon>Devosia</taxon>
    </lineage>
</organism>
<reference evidence="6 7" key="1">
    <citation type="submission" date="2019-07" db="EMBL/GenBank/DDBJ databases">
        <title>Full genome sequence of Devosia sp. Gsoil 520.</title>
        <authorList>
            <person name="Im W.-T."/>
        </authorList>
    </citation>
    <scope>NUCLEOTIDE SEQUENCE [LARGE SCALE GENOMIC DNA]</scope>
    <source>
        <strain evidence="6 7">Gsoil 520</strain>
    </source>
</reference>
<dbReference type="PRINTS" id="PR00455">
    <property type="entry name" value="HTHTETR"/>
</dbReference>
<proteinExistence type="predicted"/>
<dbReference type="InterPro" id="IPR001647">
    <property type="entry name" value="HTH_TetR"/>
</dbReference>
<keyword evidence="7" id="KW-1185">Reference proteome</keyword>
<gene>
    <name evidence="6" type="ORF">FPZ08_13795</name>
</gene>
<dbReference type="PANTHER" id="PTHR30055">
    <property type="entry name" value="HTH-TYPE TRANSCRIPTIONAL REGULATOR RUTR"/>
    <property type="match status" value="1"/>
</dbReference>
<evidence type="ECO:0000256" key="3">
    <source>
        <dbReference type="ARBA" id="ARBA00023163"/>
    </source>
</evidence>